<evidence type="ECO:0000313" key="2">
    <source>
        <dbReference type="Proteomes" id="UP000190797"/>
    </source>
</evidence>
<keyword evidence="2" id="KW-1185">Reference proteome</keyword>
<organism evidence="1 2">
    <name type="scientific">[Actinomadura] parvosata subsp. kistnae</name>
    <dbReference type="NCBI Taxonomy" id="1909395"/>
    <lineage>
        <taxon>Bacteria</taxon>
        <taxon>Bacillati</taxon>
        <taxon>Actinomycetota</taxon>
        <taxon>Actinomycetes</taxon>
        <taxon>Streptosporangiales</taxon>
        <taxon>Streptosporangiaceae</taxon>
        <taxon>Nonomuraea</taxon>
    </lineage>
</organism>
<dbReference type="STRING" id="1909395.BKM31_24325"/>
<dbReference type="KEGG" id="noa:BKM31_24325"/>
<gene>
    <name evidence="1" type="ORF">BKM31_24325</name>
</gene>
<dbReference type="EMBL" id="CP017717">
    <property type="protein sequence ID" value="AQZ64175.1"/>
    <property type="molecule type" value="Genomic_DNA"/>
</dbReference>
<reference evidence="2" key="1">
    <citation type="journal article" date="2017" name="Med. Chem. Commun.">
        <title>Nonomuraea sp. ATCC 55076 harbours the largest actinomycete chromosome to date and the kistamicin biosynthetic gene cluster.</title>
        <authorList>
            <person name="Nazari B."/>
            <person name="Forneris C.C."/>
            <person name="Gibson M.I."/>
            <person name="Moon K."/>
            <person name="Schramma K.R."/>
            <person name="Seyedsayamdost M.R."/>
        </authorList>
    </citation>
    <scope>NUCLEOTIDE SEQUENCE [LARGE SCALE GENOMIC DNA]</scope>
    <source>
        <strain evidence="2">ATCC 55076</strain>
    </source>
</reference>
<protein>
    <submittedName>
        <fullName evidence="1">Uncharacterized protein</fullName>
    </submittedName>
</protein>
<dbReference type="OrthoDB" id="3696282at2"/>
<dbReference type="Proteomes" id="UP000190797">
    <property type="component" value="Chromosome"/>
</dbReference>
<name>A0A1V0A1U1_9ACTN</name>
<evidence type="ECO:0000313" key="1">
    <source>
        <dbReference type="EMBL" id="AQZ64175.1"/>
    </source>
</evidence>
<sequence length="86" mass="9930">MILGVQFQGQVPANSTRRWFTHSWPEAWRVAWMVAPTWPMVDGDAQIEWRVQVDRQAASLLKYFIEIRNLTGGPVDIEARYAVLNS</sequence>
<dbReference type="AlphaFoldDB" id="A0A1V0A1U1"/>
<proteinExistence type="predicted"/>
<accession>A0A1V0A1U1</accession>